<feature type="domain" description="Helicase C-terminal" evidence="5">
    <location>
        <begin position="1041"/>
        <end position="1198"/>
    </location>
</feature>
<dbReference type="InterPro" id="IPR011545">
    <property type="entry name" value="DEAD/DEAH_box_helicase_dom"/>
</dbReference>
<evidence type="ECO:0000256" key="3">
    <source>
        <dbReference type="SAM" id="MobiDB-lite"/>
    </source>
</evidence>
<feature type="compositionally biased region" description="Basic and acidic residues" evidence="3">
    <location>
        <begin position="311"/>
        <end position="321"/>
    </location>
</feature>
<dbReference type="PROSITE" id="PS51194">
    <property type="entry name" value="HELICASE_CTER"/>
    <property type="match status" value="1"/>
</dbReference>
<sequence length="2228" mass="245708">MFPSLAAEDLQRAVTQYLTTAFALADDDVRAELERFFAEPGNASRVFRGPYLRVRTDFRSAAAGWEKALDWHPHGFAPYTHQARAWRRLSTKPGVNIDDQPLPTIVTTGTGSGKTESFLVPILDHCRRAKRHSDETRRNGVKALLLYPMNALADDQARRIDQLLSSDPTLSDVTAGIYVGGDPGKRTEERVDSGSARDAGSTKLADDTTITRVLTRREEIRVNPPDILLTNYKMLDLLLQRVADVALWRSDSLQYVVLDEFHCYDGAQGTDVAMLLRRLGASTGKAQPGRPLGTITPVATSATLAGSSDNGRSDKRDVDGSVRDDHTKLLEFAGKVFGCEFESAALIGEDRKAPQEVVEVDYELPVPAPQDLIEAGDPLLDRGPTGPNLDAIARLVAGVDASDPVALGRKLAHHRLVHALLYAAGDGPVLLDEAFMERFVRYGGGTRWRQAFEQNPEVFTAGLSRLVAIVCRARAEDENVVAGKAARPFLRIEAQLWVREVRRVIRAATDTPHFRWYDDDGPTGDTKANKLNLGVYPQRRVDEAGSSEHGSPLEAALDDQARDRPSNAVEPAYRCHLPAGYCRHCGRSGWAAVSTELDWQTLDIRPLHIYKESARRTGKVRWMLRARPGENEVMHLDAEERTLQFNPTGQPDQTVAVLTHQGRLPEDYADTCPSCGLDDGMRFLGAGSATLASVLTTQLFSERHLIGDERRLLAFVDAVQDATHRAGFIGHRAFTFTLRGLLTDHLAADTPIPLPQLALSAAKSVTEQENPDALRERLAALIPPDLRDDPLVMAVFDGHGDEAGMERINDRLVFNTLLEFGLRSRLGRTLEMTHTAAVEISIPEPIKVIDDLRNACQQIAGRHTLPTTETQYLTYVRGVLERMRLRGALYHPWLAKFVDQAGVRRWPVWGGRPEGMPAFPRGLAAPRFLVDGNVGRTEFDQLGTKGNTPSYLEDWAYRTLQAKLPEARELNRIALRTLAHHGIVRTDTTANGSRVYSLKPKHVLVHSLVHGRPEEHVNELGVRCSSCTWRMTVAPGTRETWLDTPCLRHRCSGVFKPDDRDYSADFYRRLYSVDRPSQVIATEHTGALTRVEREDVETRFKRNPRHPFDPNVLACTPTLELGIDIGDLSAVLLTSVPGAPANYAQRIGRAGRKTGNAFVAAVIPRGARNQYYLHQPEAMLAGRIVPPDCYLDAIEILRRQYTAFLLDRAADGSLWQGTMMPPHQMPPQIGLLFTSGLAPDGWLRRLLDRAVQQHEVLAERFAALFPEMQDASRASLAEFAASGIELAIGNAAREFLKRREALQQRLRGIGRAFDALGEGGTDTERAQSKRELYAERAEVRRRLEALTEENSLSALVRLGVLPNYTLVDDSIYLDAELWWKNPDGTFEEAHREHRRDAASALTELAPGNTYYTAGSKYVIDKLDLAGTGGGRVDAQLGLAWRLCAECGYVATDETVKPAECPRCGDKAIADAGSEVRVLRAERVASRERRDDAKVTDDREERDRRTFRTATLVDIDPGQPQGRRAWRTQGALFGVEFARVAQIRTLNFGPDGTPGRPLFVAGAEVQAPGFETCPVCGAVRGTHPQAYDTKARRVGTRHRGWCPQRHAGVEAEQTRTVVLAHELRTQALRMLLPVSTLEIEENFISFKAALLLGITEYYGGEPNHLSAVLATMPGGDTDLRRRFLVLYDRLPGGTGYLEHLADRKVMHLVLTIARDVIAACPCQDSERQPCHRCLLRFVRSSEHPFASRERALFLLDEILRGWDISDPEAVKTLDTLTGVRIDELADSELEKRFIKALQAWGGRENWGGVPHRSTISPRAGGRGVELDLRIAHPNGSGGTRWLLQDHRRVDAAVSSEPDFLITRTDGPSATVAVFLDGYAFHASPHLNRIADDTAKRTALRSQGILVWQLTWEDVQAFEQAVADPNARSAPSFALFDEAALTAARAMHRRIRAHDSADSLDPALANPVSALLNYLADPDPDRWCRRAAALAAGLRGASRQTNASRADLALALPGLLTGGDLELKGGGSEVMMLDYAPATGCRILALMDLESRDFSAWSAITVLDDTVPAVEQPGHRDRWASWMAWGNLLQLLSGHVSGGRERGFEQTCASRAAAFDPHRLALLVSALPTDTPRALPASWARAAELASPLVADILAVLATRPQVAVPEVGFELDVPGDQSDPWDAELAWPHAKIALVVDEDPDRDAAYQAAGWRIERAGSITATELEALGV</sequence>
<evidence type="ECO:0000259" key="5">
    <source>
        <dbReference type="PROSITE" id="PS51194"/>
    </source>
</evidence>
<dbReference type="SMART" id="SM00490">
    <property type="entry name" value="HELICc"/>
    <property type="match status" value="1"/>
</dbReference>
<keyword evidence="6" id="KW-0378">Hydrolase</keyword>
<dbReference type="PROSITE" id="PS51192">
    <property type="entry name" value="HELICASE_ATP_BIND_1"/>
    <property type="match status" value="1"/>
</dbReference>
<dbReference type="GO" id="GO:0004386">
    <property type="term" value="F:helicase activity"/>
    <property type="evidence" value="ECO:0007669"/>
    <property type="project" value="UniProtKB-KW"/>
</dbReference>
<evidence type="ECO:0000313" key="7">
    <source>
        <dbReference type="Proteomes" id="UP000517916"/>
    </source>
</evidence>
<evidence type="ECO:0000256" key="2">
    <source>
        <dbReference type="ARBA" id="ARBA00022840"/>
    </source>
</evidence>
<dbReference type="PROSITE" id="PS01032">
    <property type="entry name" value="PPM_1"/>
    <property type="match status" value="1"/>
</dbReference>
<accession>A0ABR6BIW6</accession>
<dbReference type="Pfam" id="PF00271">
    <property type="entry name" value="Helicase_C"/>
    <property type="match status" value="1"/>
</dbReference>
<comment type="caution">
    <text evidence="6">The sequence shown here is derived from an EMBL/GenBank/DDBJ whole genome shotgun (WGS) entry which is preliminary data.</text>
</comment>
<dbReference type="SUPFAM" id="SSF46785">
    <property type="entry name" value="Winged helix' DNA-binding domain"/>
    <property type="match status" value="1"/>
</dbReference>
<keyword evidence="1" id="KW-0547">Nucleotide-binding</keyword>
<dbReference type="Pfam" id="PF09369">
    <property type="entry name" value="MZB"/>
    <property type="match status" value="1"/>
</dbReference>
<dbReference type="Pfam" id="PF00270">
    <property type="entry name" value="DEAD"/>
    <property type="match status" value="1"/>
</dbReference>
<feature type="region of interest" description="Disordered" evidence="3">
    <location>
        <begin position="175"/>
        <end position="202"/>
    </location>
</feature>
<evidence type="ECO:0000259" key="4">
    <source>
        <dbReference type="PROSITE" id="PS51192"/>
    </source>
</evidence>
<dbReference type="EMBL" id="JACJID010000003">
    <property type="protein sequence ID" value="MBA8926837.1"/>
    <property type="molecule type" value="Genomic_DNA"/>
</dbReference>
<dbReference type="InterPro" id="IPR018973">
    <property type="entry name" value="MZB"/>
</dbReference>
<evidence type="ECO:0000256" key="1">
    <source>
        <dbReference type="ARBA" id="ARBA00022741"/>
    </source>
</evidence>
<dbReference type="SMART" id="SM00487">
    <property type="entry name" value="DEXDc"/>
    <property type="match status" value="1"/>
</dbReference>
<dbReference type="InterPro" id="IPR001650">
    <property type="entry name" value="Helicase_C-like"/>
</dbReference>
<dbReference type="InterPro" id="IPR036390">
    <property type="entry name" value="WH_DNA-bd_sf"/>
</dbReference>
<keyword evidence="7" id="KW-1185">Reference proteome</keyword>
<dbReference type="PANTHER" id="PTHR47957">
    <property type="entry name" value="ATP-DEPENDENT HELICASE HRQ1"/>
    <property type="match status" value="1"/>
</dbReference>
<gene>
    <name evidence="6" type="ORF">BC739_004043</name>
</gene>
<dbReference type="InterPro" id="IPR000222">
    <property type="entry name" value="PP2C_BS"/>
</dbReference>
<feature type="compositionally biased region" description="Basic and acidic residues" evidence="3">
    <location>
        <begin position="183"/>
        <end position="192"/>
    </location>
</feature>
<keyword evidence="6" id="KW-0347">Helicase</keyword>
<reference evidence="6 7" key="1">
    <citation type="submission" date="2020-08" db="EMBL/GenBank/DDBJ databases">
        <title>Genomic Encyclopedia of Archaeal and Bacterial Type Strains, Phase II (KMG-II): from individual species to whole genera.</title>
        <authorList>
            <person name="Goeker M."/>
        </authorList>
    </citation>
    <scope>NUCLEOTIDE SEQUENCE [LARGE SCALE GENOMIC DNA]</scope>
    <source>
        <strain evidence="6 7">DSM 43850</strain>
    </source>
</reference>
<keyword evidence="2" id="KW-0067">ATP-binding</keyword>
<dbReference type="SUPFAM" id="SSF52540">
    <property type="entry name" value="P-loop containing nucleoside triphosphate hydrolases"/>
    <property type="match status" value="2"/>
</dbReference>
<feature type="region of interest" description="Disordered" evidence="3">
    <location>
        <begin position="301"/>
        <end position="321"/>
    </location>
</feature>
<dbReference type="Proteomes" id="UP000517916">
    <property type="component" value="Unassembled WGS sequence"/>
</dbReference>
<dbReference type="InterPro" id="IPR027417">
    <property type="entry name" value="P-loop_NTPase"/>
</dbReference>
<dbReference type="InterPro" id="IPR014001">
    <property type="entry name" value="Helicase_ATP-bd"/>
</dbReference>
<feature type="domain" description="Helicase ATP-binding" evidence="4">
    <location>
        <begin position="95"/>
        <end position="322"/>
    </location>
</feature>
<proteinExistence type="predicted"/>
<name>A0ABR6BIW6_9PSEU</name>
<dbReference type="Gene3D" id="3.40.50.300">
    <property type="entry name" value="P-loop containing nucleotide triphosphate hydrolases"/>
    <property type="match status" value="2"/>
</dbReference>
<feature type="region of interest" description="Disordered" evidence="3">
    <location>
        <begin position="542"/>
        <end position="565"/>
    </location>
</feature>
<organism evidence="6 7">
    <name type="scientific">Kutzneria viridogrisea</name>
    <dbReference type="NCBI Taxonomy" id="47990"/>
    <lineage>
        <taxon>Bacteria</taxon>
        <taxon>Bacillati</taxon>
        <taxon>Actinomycetota</taxon>
        <taxon>Actinomycetes</taxon>
        <taxon>Pseudonocardiales</taxon>
        <taxon>Pseudonocardiaceae</taxon>
        <taxon>Kutzneria</taxon>
    </lineage>
</organism>
<protein>
    <submittedName>
        <fullName evidence="6">ATP-dependent helicase YprA (DUF1998 family)/predicted Zn-ribbon and HTH transcriptional regulator</fullName>
    </submittedName>
</protein>
<feature type="compositionally biased region" description="Polar residues" evidence="3">
    <location>
        <begin position="301"/>
        <end position="310"/>
    </location>
</feature>
<dbReference type="PANTHER" id="PTHR47957:SF3">
    <property type="entry name" value="ATP-DEPENDENT HELICASE HRQ1"/>
    <property type="match status" value="1"/>
</dbReference>
<evidence type="ECO:0000313" key="6">
    <source>
        <dbReference type="EMBL" id="MBA8926837.1"/>
    </source>
</evidence>
<dbReference type="RefSeq" id="WP_182838043.1">
    <property type="nucleotide sequence ID" value="NZ_BAAABQ010000091.1"/>
</dbReference>